<dbReference type="FunFam" id="1.10.420.10:FF:000001">
    <property type="entry name" value="Peroxidase"/>
    <property type="match status" value="1"/>
</dbReference>
<dbReference type="GO" id="GO:0006979">
    <property type="term" value="P:response to oxidative stress"/>
    <property type="evidence" value="ECO:0007669"/>
    <property type="project" value="InterPro"/>
</dbReference>
<evidence type="ECO:0000256" key="14">
    <source>
        <dbReference type="PIRSR" id="PIRSR600823-4"/>
    </source>
</evidence>
<dbReference type="GO" id="GO:0020037">
    <property type="term" value="F:heme binding"/>
    <property type="evidence" value="ECO:0007669"/>
    <property type="project" value="InterPro"/>
</dbReference>
<evidence type="ECO:0000256" key="15">
    <source>
        <dbReference type="PIRSR" id="PIRSR600823-5"/>
    </source>
</evidence>
<feature type="active site" description="Proton acceptor" evidence="11">
    <location>
        <position position="41"/>
    </location>
</feature>
<evidence type="ECO:0000256" key="12">
    <source>
        <dbReference type="PIRSR" id="PIRSR600823-2"/>
    </source>
</evidence>
<keyword evidence="8" id="KW-0560">Oxidoreductase</keyword>
<keyword evidence="10 15" id="KW-1015">Disulfide bond</keyword>
<dbReference type="PROSITE" id="PS50873">
    <property type="entry name" value="PEROXIDASE_4"/>
    <property type="match status" value="1"/>
</dbReference>
<name>A0AA88CKX2_FICCA</name>
<feature type="site" description="Transition state stabilizer" evidence="14">
    <location>
        <position position="37"/>
    </location>
</feature>
<evidence type="ECO:0000256" key="9">
    <source>
        <dbReference type="ARBA" id="ARBA00023004"/>
    </source>
</evidence>
<comment type="cofactor">
    <cofactor evidence="13">
        <name>Ca(2+)</name>
        <dbReference type="ChEBI" id="CHEBI:29108"/>
    </cofactor>
    <text evidence="13">Binds 2 calcium ions per subunit.</text>
</comment>
<keyword evidence="9 13" id="KW-0408">Iron</keyword>
<organism evidence="17 18">
    <name type="scientific">Ficus carica</name>
    <name type="common">Common fig</name>
    <dbReference type="NCBI Taxonomy" id="3494"/>
    <lineage>
        <taxon>Eukaryota</taxon>
        <taxon>Viridiplantae</taxon>
        <taxon>Streptophyta</taxon>
        <taxon>Embryophyta</taxon>
        <taxon>Tracheophyta</taxon>
        <taxon>Spermatophyta</taxon>
        <taxon>Magnoliopsida</taxon>
        <taxon>eudicotyledons</taxon>
        <taxon>Gunneridae</taxon>
        <taxon>Pentapetalae</taxon>
        <taxon>rosids</taxon>
        <taxon>fabids</taxon>
        <taxon>Rosales</taxon>
        <taxon>Moraceae</taxon>
        <taxon>Ficeae</taxon>
        <taxon>Ficus</taxon>
    </lineage>
</organism>
<accession>A0AA88CKX2</accession>
<feature type="binding site" evidence="13">
    <location>
        <position position="47"/>
    </location>
    <ligand>
        <name>Ca(2+)</name>
        <dbReference type="ChEBI" id="CHEBI:29108"/>
        <label>1</label>
    </ligand>
</feature>
<evidence type="ECO:0000256" key="13">
    <source>
        <dbReference type="PIRSR" id="PIRSR600823-3"/>
    </source>
</evidence>
<evidence type="ECO:0000256" key="8">
    <source>
        <dbReference type="ARBA" id="ARBA00023002"/>
    </source>
</evidence>
<evidence type="ECO:0000256" key="7">
    <source>
        <dbReference type="ARBA" id="ARBA00022723"/>
    </source>
</evidence>
<dbReference type="EMBL" id="BTGU01007705">
    <property type="protein sequence ID" value="GMN20501.1"/>
    <property type="molecule type" value="Genomic_DNA"/>
</dbReference>
<comment type="function">
    <text evidence="2">Removal of H(2)O(2), oxidation of toxic reductants, biosynthesis and degradation of lignin, suberization, auxin catabolism, response to environmental stresses such as wounding, pathogen attack and oxidative stress. These functions might be dependent on each isozyme/isoform in each plant tissue.</text>
</comment>
<evidence type="ECO:0000256" key="6">
    <source>
        <dbReference type="ARBA" id="ARBA00022617"/>
    </source>
</evidence>
<reference evidence="17" key="1">
    <citation type="submission" date="2023-07" db="EMBL/GenBank/DDBJ databases">
        <title>draft genome sequence of fig (Ficus carica).</title>
        <authorList>
            <person name="Takahashi T."/>
            <person name="Nishimura K."/>
        </authorList>
    </citation>
    <scope>NUCLEOTIDE SEQUENCE</scope>
</reference>
<feature type="disulfide bond" evidence="15">
    <location>
        <begin position="43"/>
        <end position="48"/>
    </location>
</feature>
<evidence type="ECO:0000256" key="4">
    <source>
        <dbReference type="ARBA" id="ARBA00012313"/>
    </source>
</evidence>
<dbReference type="PRINTS" id="PR00461">
    <property type="entry name" value="PLPEROXIDASE"/>
</dbReference>
<comment type="catalytic activity">
    <reaction evidence="1">
        <text>2 a phenolic donor + H2O2 = 2 a phenolic radical donor + 2 H2O</text>
        <dbReference type="Rhea" id="RHEA:56136"/>
        <dbReference type="ChEBI" id="CHEBI:15377"/>
        <dbReference type="ChEBI" id="CHEBI:16240"/>
        <dbReference type="ChEBI" id="CHEBI:139520"/>
        <dbReference type="ChEBI" id="CHEBI:139521"/>
        <dbReference type="EC" id="1.11.1.7"/>
    </reaction>
</comment>
<dbReference type="PANTHER" id="PTHR31517:SF84">
    <property type="entry name" value="PEROXIDASE"/>
    <property type="match status" value="1"/>
</dbReference>
<dbReference type="InterPro" id="IPR002016">
    <property type="entry name" value="Haem_peroxidase"/>
</dbReference>
<feature type="disulfide bond" evidence="15">
    <location>
        <begin position="146"/>
        <end position="177"/>
    </location>
</feature>
<evidence type="ECO:0000313" key="18">
    <source>
        <dbReference type="Proteomes" id="UP001187192"/>
    </source>
</evidence>
<sequence length="276" mass="31160">MNKCHVILVTIFAFSMMLLPLGAFAGGGHHLRAVFIRLFFHDCFINGCDASILLDSTPTGEPVEKISPANDKTIKEKRSSSRGFPYYRIQGGRRAGLTSRASDVIENLPFPTMTVDTMIELYARKGFTIEDMAVLAGAHSIGNVHCKMFDYRLYLNLTDTKVPPVEPWFAAYLKTKCLPPRLGTTEERDDAIVKFDPATPFTLDSFFYINLLRGRGLLESDQVLVSDPQTRRIVREMAFYPGAWIRKFVQAMIKMGTLDMLTGDEGKIRRNCRVFN</sequence>
<dbReference type="PRINTS" id="PR00458">
    <property type="entry name" value="PEROXIDASE"/>
</dbReference>
<feature type="binding site" evidence="13">
    <location>
        <position position="42"/>
    </location>
    <ligand>
        <name>Ca(2+)</name>
        <dbReference type="ChEBI" id="CHEBI:29108"/>
        <label>1</label>
    </ligand>
</feature>
<dbReference type="InterPro" id="IPR000823">
    <property type="entry name" value="Peroxidase_pln"/>
</dbReference>
<dbReference type="PROSITE" id="PS00435">
    <property type="entry name" value="PEROXIDASE_1"/>
    <property type="match status" value="1"/>
</dbReference>
<keyword evidence="18" id="KW-1185">Reference proteome</keyword>
<dbReference type="Proteomes" id="UP001187192">
    <property type="component" value="Unassembled WGS sequence"/>
</dbReference>
<feature type="binding site" evidence="13">
    <location>
        <position position="204"/>
    </location>
    <ligand>
        <name>Ca(2+)</name>
        <dbReference type="ChEBI" id="CHEBI:29108"/>
        <label>2</label>
    </ligand>
</feature>
<feature type="binding site" evidence="13">
    <location>
        <position position="49"/>
    </location>
    <ligand>
        <name>Ca(2+)</name>
        <dbReference type="ChEBI" id="CHEBI:29108"/>
        <label>1</label>
    </ligand>
</feature>
<evidence type="ECO:0000256" key="11">
    <source>
        <dbReference type="PIRSR" id="PIRSR600823-1"/>
    </source>
</evidence>
<evidence type="ECO:0000256" key="5">
    <source>
        <dbReference type="ARBA" id="ARBA00022559"/>
    </source>
</evidence>
<dbReference type="GO" id="GO:0140825">
    <property type="term" value="F:lactoperoxidase activity"/>
    <property type="evidence" value="ECO:0007669"/>
    <property type="project" value="UniProtKB-EC"/>
</dbReference>
<keyword evidence="5" id="KW-0575">Peroxidase</keyword>
<dbReference type="InterPro" id="IPR019793">
    <property type="entry name" value="Peroxidases_heam-ligand_BS"/>
</dbReference>
<feature type="binding site" evidence="13">
    <location>
        <position position="64"/>
    </location>
    <ligand>
        <name>Ca(2+)</name>
        <dbReference type="ChEBI" id="CHEBI:29108"/>
        <label>1</label>
    </ligand>
</feature>
<evidence type="ECO:0000313" key="17">
    <source>
        <dbReference type="EMBL" id="GMN20501.1"/>
    </source>
</evidence>
<dbReference type="GO" id="GO:0046872">
    <property type="term" value="F:metal ion binding"/>
    <property type="evidence" value="ECO:0007669"/>
    <property type="project" value="UniProtKB-KW"/>
</dbReference>
<feature type="binding site" evidence="12">
    <location>
        <position position="109"/>
    </location>
    <ligand>
        <name>substrate</name>
    </ligand>
</feature>
<dbReference type="Pfam" id="PF00141">
    <property type="entry name" value="peroxidase"/>
    <property type="match status" value="2"/>
</dbReference>
<dbReference type="PANTHER" id="PTHR31517">
    <property type="match status" value="1"/>
</dbReference>
<comment type="cofactor">
    <cofactor evidence="13">
        <name>heme b</name>
        <dbReference type="ChEBI" id="CHEBI:60344"/>
    </cofactor>
    <text evidence="13">Binds 1 heme b (iron(II)-protoporphyrin IX) group per subunit.</text>
</comment>
<dbReference type="Gene3D" id="1.10.520.10">
    <property type="match status" value="2"/>
</dbReference>
<evidence type="ECO:0000256" key="10">
    <source>
        <dbReference type="ARBA" id="ARBA00023157"/>
    </source>
</evidence>
<evidence type="ECO:0000259" key="16">
    <source>
        <dbReference type="PROSITE" id="PS50873"/>
    </source>
</evidence>
<dbReference type="EC" id="1.11.1.7" evidence="4"/>
<gene>
    <name evidence="17" type="ORF">TIFTF001_050041</name>
</gene>
<evidence type="ECO:0000256" key="2">
    <source>
        <dbReference type="ARBA" id="ARBA00002322"/>
    </source>
</evidence>
<comment type="similarity">
    <text evidence="3">Belongs to the peroxidase family. Ascorbate peroxidase subfamily.</text>
</comment>
<feature type="binding site" evidence="13">
    <location>
        <position position="51"/>
    </location>
    <ligand>
        <name>Ca(2+)</name>
        <dbReference type="ChEBI" id="CHEBI:29108"/>
        <label>1</label>
    </ligand>
</feature>
<keyword evidence="6" id="KW-0349">Heme</keyword>
<protein>
    <recommendedName>
        <fullName evidence="4">peroxidase</fullName>
        <ecNumber evidence="4">1.11.1.7</ecNumber>
    </recommendedName>
</protein>
<keyword evidence="7 13" id="KW-0479">Metal-binding</keyword>
<evidence type="ECO:0000256" key="3">
    <source>
        <dbReference type="ARBA" id="ARBA00006873"/>
    </source>
</evidence>
<keyword evidence="13" id="KW-0106">Calcium</keyword>
<dbReference type="InterPro" id="IPR010255">
    <property type="entry name" value="Haem_peroxidase_sf"/>
</dbReference>
<comment type="caution">
    <text evidence="17">The sequence shown here is derived from an EMBL/GenBank/DDBJ whole genome shotgun (WGS) entry which is preliminary data.</text>
</comment>
<dbReference type="AlphaFoldDB" id="A0AA88CKX2"/>
<dbReference type="SUPFAM" id="SSF48113">
    <property type="entry name" value="Heme-dependent peroxidases"/>
    <property type="match status" value="1"/>
</dbReference>
<dbReference type="Gene3D" id="1.10.420.10">
    <property type="entry name" value="Peroxidase, domain 2"/>
    <property type="match status" value="1"/>
</dbReference>
<feature type="binding site" description="axial binding residue" evidence="13">
    <location>
        <position position="139"/>
    </location>
    <ligand>
        <name>heme b</name>
        <dbReference type="ChEBI" id="CHEBI:60344"/>
    </ligand>
    <ligandPart>
        <name>Fe</name>
        <dbReference type="ChEBI" id="CHEBI:18248"/>
    </ligandPart>
</feature>
<feature type="domain" description="Plant heme peroxidase family profile" evidence="16">
    <location>
        <begin position="33"/>
        <end position="276"/>
    </location>
</feature>
<proteinExistence type="inferred from homology"/>
<feature type="binding site" evidence="13">
    <location>
        <position position="196"/>
    </location>
    <ligand>
        <name>Ca(2+)</name>
        <dbReference type="ChEBI" id="CHEBI:29108"/>
        <label>2</label>
    </ligand>
</feature>
<feature type="binding site" evidence="13">
    <location>
        <position position="199"/>
    </location>
    <ligand>
        <name>Ca(2+)</name>
        <dbReference type="ChEBI" id="CHEBI:29108"/>
        <label>2</label>
    </ligand>
</feature>
<evidence type="ECO:0000256" key="1">
    <source>
        <dbReference type="ARBA" id="ARBA00000189"/>
    </source>
</evidence>